<evidence type="ECO:0000256" key="3">
    <source>
        <dbReference type="ARBA" id="ARBA00010999"/>
    </source>
</evidence>
<feature type="compositionally biased region" description="Acidic residues" evidence="15">
    <location>
        <begin position="724"/>
        <end position="733"/>
    </location>
</feature>
<evidence type="ECO:0000313" key="16">
    <source>
        <dbReference type="EnsemblPlants" id="MELO3C008038.2.1"/>
    </source>
</evidence>
<keyword evidence="10" id="KW-0234">DNA repair</keyword>
<keyword evidence="14" id="KW-0175">Coiled coil</keyword>
<dbReference type="Pfam" id="PF13424">
    <property type="entry name" value="TPR_12"/>
    <property type="match status" value="2"/>
</dbReference>
<evidence type="ECO:0000256" key="12">
    <source>
        <dbReference type="ARBA" id="ARBA00069409"/>
    </source>
</evidence>
<evidence type="ECO:0000256" key="4">
    <source>
        <dbReference type="ARBA" id="ARBA00022454"/>
    </source>
</evidence>
<dbReference type="PROSITE" id="PS50293">
    <property type="entry name" value="TPR_REGION"/>
    <property type="match status" value="1"/>
</dbReference>
<feature type="region of interest" description="Disordered" evidence="15">
    <location>
        <begin position="667"/>
        <end position="711"/>
    </location>
</feature>
<dbReference type="GO" id="GO:0009933">
    <property type="term" value="P:meristem structural organization"/>
    <property type="evidence" value="ECO:0007669"/>
    <property type="project" value="InterPro"/>
</dbReference>
<dbReference type="FunFam" id="1.25.40.10:FF:000961">
    <property type="entry name" value="Protein TONSOKU"/>
    <property type="match status" value="1"/>
</dbReference>
<dbReference type="InterPro" id="IPR032675">
    <property type="entry name" value="LRR_dom_sf"/>
</dbReference>
<accession>A0A9I9CTA4</accession>
<evidence type="ECO:0000256" key="15">
    <source>
        <dbReference type="SAM" id="MobiDB-lite"/>
    </source>
</evidence>
<keyword evidence="8 13" id="KW-0802">TPR repeat</keyword>
<evidence type="ECO:0000256" key="7">
    <source>
        <dbReference type="ARBA" id="ARBA00022763"/>
    </source>
</evidence>
<dbReference type="GO" id="GO:0005694">
    <property type="term" value="C:chromosome"/>
    <property type="evidence" value="ECO:0007669"/>
    <property type="project" value="UniProtKB-SubCell"/>
</dbReference>
<feature type="compositionally biased region" description="Polar residues" evidence="15">
    <location>
        <begin position="689"/>
        <end position="711"/>
    </location>
</feature>
<keyword evidence="9" id="KW-0156">Chromatin regulator</keyword>
<dbReference type="PROSITE" id="PS50005">
    <property type="entry name" value="TPR"/>
    <property type="match status" value="1"/>
</dbReference>
<feature type="region of interest" description="Disordered" evidence="15">
    <location>
        <begin position="724"/>
        <end position="792"/>
    </location>
</feature>
<reference evidence="16" key="1">
    <citation type="submission" date="2023-03" db="UniProtKB">
        <authorList>
            <consortium name="EnsemblPlants"/>
        </authorList>
    </citation>
    <scope>IDENTIFICATION</scope>
</reference>
<feature type="coiled-coil region" evidence="14">
    <location>
        <begin position="410"/>
        <end position="440"/>
    </location>
</feature>
<comment type="subcellular location">
    <subcellularLocation>
        <location evidence="1">Chromosome</location>
    </subcellularLocation>
    <subcellularLocation>
        <location evidence="2">Nucleus</location>
        <location evidence="2">Nucleoplasm</location>
    </subcellularLocation>
</comment>
<evidence type="ECO:0000256" key="13">
    <source>
        <dbReference type="PROSITE-ProRule" id="PRU00339"/>
    </source>
</evidence>
<dbReference type="EnsemblPlants" id="MELO3C008038.2.1">
    <property type="protein sequence ID" value="MELO3C008038.2.1"/>
    <property type="gene ID" value="MELO3C008038.2"/>
</dbReference>
<feature type="coiled-coil region" evidence="14">
    <location>
        <begin position="276"/>
        <end position="310"/>
    </location>
</feature>
<dbReference type="SUPFAM" id="SSF48452">
    <property type="entry name" value="TPR-like"/>
    <property type="match status" value="2"/>
</dbReference>
<dbReference type="GO" id="GO:0042393">
    <property type="term" value="F:histone binding"/>
    <property type="evidence" value="ECO:0007669"/>
    <property type="project" value="UniProtKB-ARBA"/>
</dbReference>
<dbReference type="Gene3D" id="3.80.10.10">
    <property type="entry name" value="Ribonuclease Inhibitor"/>
    <property type="match status" value="2"/>
</dbReference>
<dbReference type="Gramene" id="MELO3C008038.2.1">
    <property type="protein sequence ID" value="MELO3C008038.2.1"/>
    <property type="gene ID" value="MELO3C008038.2"/>
</dbReference>
<dbReference type="SUPFAM" id="SSF52047">
    <property type="entry name" value="RNI-like"/>
    <property type="match status" value="2"/>
</dbReference>
<dbReference type="SMART" id="SM00028">
    <property type="entry name" value="TPR"/>
    <property type="match status" value="7"/>
</dbReference>
<dbReference type="Pfam" id="PF13181">
    <property type="entry name" value="TPR_8"/>
    <property type="match status" value="1"/>
</dbReference>
<evidence type="ECO:0000256" key="6">
    <source>
        <dbReference type="ARBA" id="ARBA00022737"/>
    </source>
</evidence>
<comment type="similarity">
    <text evidence="3">Belongs to the Tonsoku family.</text>
</comment>
<dbReference type="GO" id="GO:0005654">
    <property type="term" value="C:nucleoplasm"/>
    <property type="evidence" value="ECO:0007669"/>
    <property type="project" value="UniProtKB-SubCell"/>
</dbReference>
<dbReference type="GO" id="GO:0072423">
    <property type="term" value="P:response to DNA damage checkpoint signaling"/>
    <property type="evidence" value="ECO:0007669"/>
    <property type="project" value="InterPro"/>
</dbReference>
<evidence type="ECO:0000256" key="14">
    <source>
        <dbReference type="SAM" id="Coils"/>
    </source>
</evidence>
<keyword evidence="11" id="KW-0539">Nucleus</keyword>
<keyword evidence="5" id="KW-0433">Leucine-rich repeat</keyword>
<feature type="compositionally biased region" description="Polar residues" evidence="15">
    <location>
        <begin position="747"/>
        <end position="761"/>
    </location>
</feature>
<dbReference type="Gene3D" id="1.25.40.10">
    <property type="entry name" value="Tetratricopeptide repeat domain"/>
    <property type="match status" value="2"/>
</dbReference>
<evidence type="ECO:0000256" key="8">
    <source>
        <dbReference type="ARBA" id="ARBA00022803"/>
    </source>
</evidence>
<evidence type="ECO:0000256" key="2">
    <source>
        <dbReference type="ARBA" id="ARBA00004642"/>
    </source>
</evidence>
<dbReference type="PANTHER" id="PTHR47684:SF1">
    <property type="entry name" value="PROTEIN TONSOKU"/>
    <property type="match status" value="1"/>
</dbReference>
<evidence type="ECO:0000256" key="11">
    <source>
        <dbReference type="ARBA" id="ARBA00023242"/>
    </source>
</evidence>
<dbReference type="SMART" id="SM00368">
    <property type="entry name" value="LRR_RI"/>
    <property type="match status" value="4"/>
</dbReference>
<protein>
    <recommendedName>
        <fullName evidence="12">Protein TONSOKU</fullName>
    </recommendedName>
</protein>
<dbReference type="GO" id="GO:0006281">
    <property type="term" value="P:DNA repair"/>
    <property type="evidence" value="ECO:0007669"/>
    <property type="project" value="UniProtKB-KW"/>
</dbReference>
<keyword evidence="7" id="KW-0227">DNA damage</keyword>
<sequence>MAAGYPLFRMTDTGSSSGRDFSVTSMRTNMEICTKFEVGLHSNPREMAGDPAPLRQHCYSYSPSVISFTHSSKRESSKSSAAFSLSPAAVSITIVTKIYNRRPSSELRALTGMTRDGVQFDAAKRSYRNAKAEGNRHEEAKWANVIGNILKNRGEYVKALKWFRIDYDVSVKYLPQKHMLATCQSLGEVYLRLEQFKDALIYQKKHLELAKNANDLVEQQRANTQLGRTYHELFLKSDDDHLSVRNAKKYFRVAMELAKFLKDHPPKTGCSFLKEYIDAHNNLGMLEMDLDNLEEAKKILTEGLEICEEEEVDQDDDGRSRLHHNLGSVYMELRMWDQAKKHVEKDIIICKNIGHCQGEAKGYINLGELHYRVQKYDEAIHCYRKALHLAKSMEDEDALARQVDQNISTVKEAMQVMVELRKEEQNLKKLMREMVTARGTPRERKCLLQQNASLDRLIEKSSTISAWMQHLEFAKRKKRVASELCDKEKLSDSYLAIGESYHKLRKFTKSIKWYVKSWEVYKSIGNLEGQALAKINIGDVYDCDGKWTEALDAFEESYRIAVEAKLPSVQLSALENMHYSHMIRFDNAEEARQLQSQIDQLKEKTKIGNDTRAEDCCSETDTEANDALSDSSSDECSLSETRKSCKSKFNSSKSLADLEEPNDAVTFTSSFKQHERSPRIKSFDMEKCNASSNPSEFSPISLSKSAGNQQTTIGRKRIRVVLSDDDEDEDEMTDFSKSRPHLCRGENSATSDDNKNKQYPRNLTAEVKEGSTTTSKHASRSCEDIEESTGSHKYKSRIMGTQNDKTSGTPNADEIFPSDSAASGSKFEVDISENLLHRYKATKSKPSEQGECVTFKIDNELIHVDVALFSNMLSIESAKEELACMYYLQLPLEKRSEDYLLGRQSWAPCRNGLVWIKHLVHLLKEIKDPIFWNFREEKGLLPVIQHISHDGRTLETLEFSKTFDHGRNLLFEAVINGWVSKPLIKLYIDYCKELSETPNMKLVKKLYNLEASDDEIAVSDCDLQDLSISPLLNALHTQKTFAILDLSHNFLGNGTMEKIQQVFKQSSQTHDLTLDLHCNRFGPTALYQICECPILFARLEVLNISGNRLTDACGSYLSTILKNCKGLWCLNIERCSITSRTIQKVADALEVGASLEKLYIGYNNSISGNALSSLFVKLTVLNRFNSLGLSGLKLSKPVMEGLLQLVKSLGLSGLMLGGTGIGDQALFFQLVMRHYKTSQDAALEITESFSGSEELVKLDLAYCGLTSKYLVKFRMHELNLSGNAIMKEGCHAVSSLIANPQCGIKVLLLNNCQLGLAGVAQIIQAIAGNHYLEELNLADNIDLDKHPLQCNIIEKENKELIQPCHDISEPHGLTYSSKELDPAQQNLDEINTEYNQLEVADSEEPIREAPASGIDDSCASSCERKSTSLDCQFILSLSTAIGMAKTLRLLDLSNNGFSSQEIETIFGAWSTSRTDFAQRHIKDNIVHLYVKGTKCCVRPCCKKD</sequence>
<evidence type="ECO:0000256" key="9">
    <source>
        <dbReference type="ARBA" id="ARBA00022853"/>
    </source>
</evidence>
<feature type="compositionally biased region" description="Basic and acidic residues" evidence="15">
    <location>
        <begin position="672"/>
        <end position="687"/>
    </location>
</feature>
<keyword evidence="4" id="KW-0158">Chromosome</keyword>
<proteinExistence type="inferred from homology"/>
<name>A0A9I9CTA4_CUCME</name>
<feature type="compositionally biased region" description="Low complexity" evidence="15">
    <location>
        <begin position="628"/>
        <end position="637"/>
    </location>
</feature>
<dbReference type="PANTHER" id="PTHR47684">
    <property type="entry name" value="PROTEIN TONSOKU"/>
    <property type="match status" value="1"/>
</dbReference>
<organism evidence="16">
    <name type="scientific">Cucumis melo</name>
    <name type="common">Muskmelon</name>
    <dbReference type="NCBI Taxonomy" id="3656"/>
    <lineage>
        <taxon>Eukaryota</taxon>
        <taxon>Viridiplantae</taxon>
        <taxon>Streptophyta</taxon>
        <taxon>Embryophyta</taxon>
        <taxon>Tracheophyta</taxon>
        <taxon>Spermatophyta</taxon>
        <taxon>Magnoliopsida</taxon>
        <taxon>eudicotyledons</taxon>
        <taxon>Gunneridae</taxon>
        <taxon>Pentapetalae</taxon>
        <taxon>rosids</taxon>
        <taxon>fabids</taxon>
        <taxon>Cucurbitales</taxon>
        <taxon>Cucurbitaceae</taxon>
        <taxon>Benincaseae</taxon>
        <taxon>Cucumis</taxon>
    </lineage>
</organism>
<evidence type="ECO:0000256" key="10">
    <source>
        <dbReference type="ARBA" id="ARBA00023204"/>
    </source>
</evidence>
<feature type="repeat" description="TPR" evidence="13">
    <location>
        <begin position="360"/>
        <end position="393"/>
    </location>
</feature>
<feature type="region of interest" description="Disordered" evidence="15">
    <location>
        <begin position="609"/>
        <end position="637"/>
    </location>
</feature>
<dbReference type="InterPro" id="IPR019734">
    <property type="entry name" value="TPR_rpt"/>
</dbReference>
<keyword evidence="6" id="KW-0677">Repeat</keyword>
<evidence type="ECO:0000256" key="5">
    <source>
        <dbReference type="ARBA" id="ARBA00022614"/>
    </source>
</evidence>
<dbReference type="GO" id="GO:0040029">
    <property type="term" value="P:epigenetic regulation of gene expression"/>
    <property type="evidence" value="ECO:0007669"/>
    <property type="project" value="InterPro"/>
</dbReference>
<dbReference type="InterPro" id="IPR044227">
    <property type="entry name" value="TONSOKU"/>
</dbReference>
<dbReference type="FunFam" id="3.80.10.10:FF:000500">
    <property type="entry name" value="Protein TONSOKU"/>
    <property type="match status" value="1"/>
</dbReference>
<evidence type="ECO:0000256" key="1">
    <source>
        <dbReference type="ARBA" id="ARBA00004286"/>
    </source>
</evidence>
<dbReference type="InterPro" id="IPR011990">
    <property type="entry name" value="TPR-like_helical_dom_sf"/>
</dbReference>